<protein>
    <submittedName>
        <fullName evidence="2 3">Uncharacterized protein</fullName>
    </submittedName>
</protein>
<reference evidence="3" key="4">
    <citation type="journal article" date="2015" name="G3 (Bethesda)">
        <title>Genome sequences of three phytopathogenic species of the Magnaporthaceae family of fungi.</title>
        <authorList>
            <person name="Okagaki L.H."/>
            <person name="Nunes C.C."/>
            <person name="Sailsbery J."/>
            <person name="Clay B."/>
            <person name="Brown D."/>
            <person name="John T."/>
            <person name="Oh Y."/>
            <person name="Young N."/>
            <person name="Fitzgerald M."/>
            <person name="Haas B.J."/>
            <person name="Zeng Q."/>
            <person name="Young S."/>
            <person name="Adiconis X."/>
            <person name="Fan L."/>
            <person name="Levin J.Z."/>
            <person name="Mitchell T.K."/>
            <person name="Okubara P.A."/>
            <person name="Farman M.L."/>
            <person name="Kohn L.M."/>
            <person name="Birren B."/>
            <person name="Ma L.-J."/>
            <person name="Dean R.A."/>
        </authorList>
    </citation>
    <scope>NUCLEOTIDE SEQUENCE</scope>
    <source>
        <strain evidence="3">ATCC 64411 / 73-15</strain>
    </source>
</reference>
<evidence type="ECO:0000256" key="1">
    <source>
        <dbReference type="SAM" id="MobiDB-lite"/>
    </source>
</evidence>
<feature type="region of interest" description="Disordered" evidence="1">
    <location>
        <begin position="1"/>
        <end position="81"/>
    </location>
</feature>
<feature type="compositionally biased region" description="Low complexity" evidence="1">
    <location>
        <begin position="20"/>
        <end position="51"/>
    </location>
</feature>
<accession>A0A0C4E586</accession>
<sequence>MSPRGSNKYGAVVIQDPRRTSVSSIGSTSFSTNTSHTSSSGGSSSGSATGSYRDPNGSRDTAIGTAERTNRNGKDVVVVNW</sequence>
<dbReference type="eggNOG" id="ENOG502T6B4">
    <property type="taxonomic scope" value="Eukaryota"/>
</dbReference>
<keyword evidence="4" id="KW-1185">Reference proteome</keyword>
<dbReference type="EMBL" id="GL876971">
    <property type="protein sequence ID" value="KLU88667.1"/>
    <property type="molecule type" value="Genomic_DNA"/>
</dbReference>
<dbReference type="AlphaFoldDB" id="A0A0C4E586"/>
<dbReference type="EMBL" id="ADBL01001850">
    <property type="status" value="NOT_ANNOTATED_CDS"/>
    <property type="molecule type" value="Genomic_DNA"/>
</dbReference>
<proteinExistence type="predicted"/>
<organism evidence="3 4">
    <name type="scientific">Magnaporthiopsis poae (strain ATCC 64411 / 73-15)</name>
    <name type="common">Kentucky bluegrass fungus</name>
    <name type="synonym">Magnaporthe poae</name>
    <dbReference type="NCBI Taxonomy" id="644358"/>
    <lineage>
        <taxon>Eukaryota</taxon>
        <taxon>Fungi</taxon>
        <taxon>Dikarya</taxon>
        <taxon>Ascomycota</taxon>
        <taxon>Pezizomycotina</taxon>
        <taxon>Sordariomycetes</taxon>
        <taxon>Sordariomycetidae</taxon>
        <taxon>Magnaporthales</taxon>
        <taxon>Magnaporthaceae</taxon>
        <taxon>Magnaporthiopsis</taxon>
    </lineage>
</organism>
<dbReference type="EnsemblFungi" id="MAPG_07652T0">
    <property type="protein sequence ID" value="MAPG_07652T0"/>
    <property type="gene ID" value="MAPG_07652"/>
</dbReference>
<evidence type="ECO:0000313" key="3">
    <source>
        <dbReference type="EnsemblFungi" id="MAPG_07652T0"/>
    </source>
</evidence>
<gene>
    <name evidence="2" type="ORF">MAPG_07652</name>
</gene>
<reference evidence="2" key="3">
    <citation type="submission" date="2011-03" db="EMBL/GenBank/DDBJ databases">
        <title>Annotation of Magnaporthe poae ATCC 64411.</title>
        <authorList>
            <person name="Ma L.-J."/>
            <person name="Dead R."/>
            <person name="Young S.K."/>
            <person name="Zeng Q."/>
            <person name="Gargeya S."/>
            <person name="Fitzgerald M."/>
            <person name="Haas B."/>
            <person name="Abouelleil A."/>
            <person name="Alvarado L."/>
            <person name="Arachchi H.M."/>
            <person name="Berlin A."/>
            <person name="Brown A."/>
            <person name="Chapman S.B."/>
            <person name="Chen Z."/>
            <person name="Dunbar C."/>
            <person name="Freedman E."/>
            <person name="Gearin G."/>
            <person name="Gellesch M."/>
            <person name="Goldberg J."/>
            <person name="Griggs A."/>
            <person name="Gujja S."/>
            <person name="Heiman D."/>
            <person name="Howarth C."/>
            <person name="Larson L."/>
            <person name="Lui A."/>
            <person name="MacDonald P.J.P."/>
            <person name="Mehta T."/>
            <person name="Montmayeur A."/>
            <person name="Murphy C."/>
            <person name="Neiman D."/>
            <person name="Pearson M."/>
            <person name="Priest M."/>
            <person name="Roberts A."/>
            <person name="Saif S."/>
            <person name="Shea T."/>
            <person name="Shenoy N."/>
            <person name="Sisk P."/>
            <person name="Stolte C."/>
            <person name="Sykes S."/>
            <person name="Yandava C."/>
            <person name="Wortman J."/>
            <person name="Nusbaum C."/>
            <person name="Birren B."/>
        </authorList>
    </citation>
    <scope>NUCLEOTIDE SEQUENCE</scope>
    <source>
        <strain evidence="2">ATCC 64411</strain>
    </source>
</reference>
<reference evidence="4" key="1">
    <citation type="submission" date="2010-05" db="EMBL/GenBank/DDBJ databases">
        <title>The genome sequence of Magnaporthe poae strain ATCC 64411.</title>
        <authorList>
            <person name="Ma L.-J."/>
            <person name="Dead R."/>
            <person name="Young S."/>
            <person name="Zeng Q."/>
            <person name="Koehrsen M."/>
            <person name="Alvarado L."/>
            <person name="Berlin A."/>
            <person name="Chapman S.B."/>
            <person name="Chen Z."/>
            <person name="Freedman E."/>
            <person name="Gellesch M."/>
            <person name="Goldberg J."/>
            <person name="Griggs A."/>
            <person name="Gujja S."/>
            <person name="Heilman E.R."/>
            <person name="Heiman D."/>
            <person name="Hepburn T."/>
            <person name="Howarth C."/>
            <person name="Jen D."/>
            <person name="Larson L."/>
            <person name="Mehta T."/>
            <person name="Neiman D."/>
            <person name="Pearson M."/>
            <person name="Roberts A."/>
            <person name="Saif S."/>
            <person name="Shea T."/>
            <person name="Shenoy N."/>
            <person name="Sisk P."/>
            <person name="Stolte C."/>
            <person name="Sykes S."/>
            <person name="Walk T."/>
            <person name="White J."/>
            <person name="Yandava C."/>
            <person name="Haas B."/>
            <person name="Nusbaum C."/>
            <person name="Birren B."/>
        </authorList>
    </citation>
    <scope>NUCLEOTIDE SEQUENCE [LARGE SCALE GENOMIC DNA]</scope>
    <source>
        <strain evidence="4">ATCC 64411 / 73-15</strain>
    </source>
</reference>
<evidence type="ECO:0000313" key="2">
    <source>
        <dbReference type="EMBL" id="KLU88667.1"/>
    </source>
</evidence>
<name>A0A0C4E586_MAGP6</name>
<dbReference type="Proteomes" id="UP000011715">
    <property type="component" value="Unassembled WGS sequence"/>
</dbReference>
<reference evidence="3" key="5">
    <citation type="submission" date="2015-06" db="UniProtKB">
        <authorList>
            <consortium name="EnsemblFungi"/>
        </authorList>
    </citation>
    <scope>IDENTIFICATION</scope>
    <source>
        <strain evidence="3">ATCC 64411</strain>
    </source>
</reference>
<evidence type="ECO:0000313" key="4">
    <source>
        <dbReference type="Proteomes" id="UP000011715"/>
    </source>
</evidence>
<reference evidence="2" key="2">
    <citation type="submission" date="2010-05" db="EMBL/GenBank/DDBJ databases">
        <title>The Genome Sequence of Magnaporthe poae strain ATCC 64411.</title>
        <authorList>
            <consortium name="The Broad Institute Genome Sequencing Platform"/>
            <consortium name="Broad Institute Genome Sequencing Center for Infectious Disease"/>
            <person name="Ma L.-J."/>
            <person name="Dead R."/>
            <person name="Young S."/>
            <person name="Zeng Q."/>
            <person name="Koehrsen M."/>
            <person name="Alvarado L."/>
            <person name="Berlin A."/>
            <person name="Chapman S.B."/>
            <person name="Chen Z."/>
            <person name="Freedman E."/>
            <person name="Gellesch M."/>
            <person name="Goldberg J."/>
            <person name="Griggs A."/>
            <person name="Gujja S."/>
            <person name="Heilman E.R."/>
            <person name="Heiman D."/>
            <person name="Hepburn T."/>
            <person name="Howarth C."/>
            <person name="Jen D."/>
            <person name="Larson L."/>
            <person name="Mehta T."/>
            <person name="Neiman D."/>
            <person name="Pearson M."/>
            <person name="Roberts A."/>
            <person name="Saif S."/>
            <person name="Shea T."/>
            <person name="Shenoy N."/>
            <person name="Sisk P."/>
            <person name="Stolte C."/>
            <person name="Sykes S."/>
            <person name="Walk T."/>
            <person name="White J."/>
            <person name="Yandava C."/>
            <person name="Haas B."/>
            <person name="Nusbaum C."/>
            <person name="Birren B."/>
        </authorList>
    </citation>
    <scope>NUCLEOTIDE SEQUENCE</scope>
    <source>
        <strain evidence="2">ATCC 64411</strain>
    </source>
</reference>
<dbReference type="VEuPathDB" id="FungiDB:MAPG_07652"/>